<gene>
    <name evidence="2" type="ORF">rCG_57202</name>
</gene>
<sequence>MVSEAFCRPEVGKGGRAYRSRQPYLSSLLQICNRFPVILIEEKVSSIFLLLSITIFTFDNQCNDLFQLLVAPVVWGTLQTQVWTRQGVNNPPHPHPAQTQNGNPRFL</sequence>
<dbReference type="AlphaFoldDB" id="A6KPL9"/>
<evidence type="ECO:0000313" key="2">
    <source>
        <dbReference type="EMBL" id="EDL83946.1"/>
    </source>
</evidence>
<proteinExistence type="predicted"/>
<feature type="region of interest" description="Disordered" evidence="1">
    <location>
        <begin position="86"/>
        <end position="107"/>
    </location>
</feature>
<name>A6KPL9_RAT</name>
<organism evidence="2 3">
    <name type="scientific">Rattus norvegicus</name>
    <name type="common">Rat</name>
    <dbReference type="NCBI Taxonomy" id="10116"/>
    <lineage>
        <taxon>Eukaryota</taxon>
        <taxon>Metazoa</taxon>
        <taxon>Chordata</taxon>
        <taxon>Craniata</taxon>
        <taxon>Vertebrata</taxon>
        <taxon>Euteleostomi</taxon>
        <taxon>Mammalia</taxon>
        <taxon>Eutheria</taxon>
        <taxon>Euarchontoglires</taxon>
        <taxon>Glires</taxon>
        <taxon>Rodentia</taxon>
        <taxon>Myomorpha</taxon>
        <taxon>Muroidea</taxon>
        <taxon>Muridae</taxon>
        <taxon>Murinae</taxon>
        <taxon>Rattus</taxon>
    </lineage>
</organism>
<accession>A6KPL9</accession>
<protein>
    <submittedName>
        <fullName evidence="2">RCG57202</fullName>
    </submittedName>
</protein>
<evidence type="ECO:0000313" key="3">
    <source>
        <dbReference type="Proteomes" id="UP000234681"/>
    </source>
</evidence>
<reference evidence="2 3" key="1">
    <citation type="submission" date="2005-09" db="EMBL/GenBank/DDBJ databases">
        <authorList>
            <person name="Mural R.J."/>
            <person name="Li P.W."/>
            <person name="Adams M.D."/>
            <person name="Amanatides P.G."/>
            <person name="Baden-Tillson H."/>
            <person name="Barnstead M."/>
            <person name="Chin S.H."/>
            <person name="Dew I."/>
            <person name="Evans C.A."/>
            <person name="Ferriera S."/>
            <person name="Flanigan M."/>
            <person name="Fosler C."/>
            <person name="Glodek A."/>
            <person name="Gu Z."/>
            <person name="Holt R.A."/>
            <person name="Jennings D."/>
            <person name="Kraft C.L."/>
            <person name="Lu F."/>
            <person name="Nguyen T."/>
            <person name="Nusskern D.R."/>
            <person name="Pfannkoch C.M."/>
            <person name="Sitter C."/>
            <person name="Sutton G.G."/>
            <person name="Venter J.C."/>
            <person name="Wang Z."/>
            <person name="Woodage T."/>
            <person name="Zheng X.H."/>
            <person name="Zhong F."/>
        </authorList>
    </citation>
    <scope>NUCLEOTIDE SEQUENCE [LARGE SCALE GENOMIC DNA]</scope>
    <source>
        <strain>BN</strain>
        <strain evidence="3">Sprague-Dawley</strain>
    </source>
</reference>
<dbReference type="Proteomes" id="UP000234681">
    <property type="component" value="Chromosome 14"/>
</dbReference>
<dbReference type="EMBL" id="CH474079">
    <property type="protein sequence ID" value="EDL83946.1"/>
    <property type="molecule type" value="Genomic_DNA"/>
</dbReference>
<feature type="compositionally biased region" description="Polar residues" evidence="1">
    <location>
        <begin position="97"/>
        <end position="107"/>
    </location>
</feature>
<evidence type="ECO:0000256" key="1">
    <source>
        <dbReference type="SAM" id="MobiDB-lite"/>
    </source>
</evidence>